<dbReference type="EMBL" id="JACXYZ010000001">
    <property type="protein sequence ID" value="MBD3923768.1"/>
    <property type="molecule type" value="Genomic_DNA"/>
</dbReference>
<proteinExistence type="predicted"/>
<sequence>MSRPRNVRRVLGALVPALSLAVGATFAGALPSTAAGQTAEAATSAVPPATKGATIDWFDAKYASVAPGSVFETATLERFEYLLKKPGKFAFVIGGPQDATLQNALGHIDAVAKANGITKVYNFDPRLDGKDLDVFDPSRLELSDAGKAFVGKYGTALVDNYLGKDAETPFTQAHAQDPYLFVYDGSGGDTNRITAALTAPVATGDLDTPAEVTAYREDVAEVLTSAGTLGVDTQFDFLGGEHNRRHDVRYPDDTKFGGDIFDASDAADGFRVQSVTYPELLHILQSPGDFALLFGGTWCHNTAAIIKATNKAAQQNGIKTVYAFDFVLNTNDPTASNGSGNLLHIRDNALVGAEAVNSRPSYLYGDLVNTYLSNAFTQYRKTGDPGTANVNPVRYYPGGDPSGTLAEARKIQVGHLLTYNKDHKDAQGNPAPVLDQAIRKNADGTFTEYMTEWWYVQGQDLPRTNTTLIGNAPSASEANLNAMENQRAFAKEGIGRVRDVLAVLGGGHASTVSATFAESVAPGVVTPVQVSVTAPDYSGFRSLNTANAGTAPASTVDKPTGRIEVREGATVLTSADLVDGAAAVSLPALAAGSHSLTFHYSGSADGIVRESTATRSVTATAPAPADKAVSTTTVSAASTTYGKAATVTVSVAATGAQPTGAVTLTGTGSDLTASLSGGKAVFTLPSSLGTGTRTLTASYAGDASVRTSTGTGTLVVGKARATSVKVTVKRKPTTTKAGKAVVKVVGVATGVAPTGKVLVKLTSGKVTKKVRATLVRGKAVVALPKVPRGSWKLAATYRGDANYDARSARVVKLGRLA</sequence>
<keyword evidence="1" id="KW-0732">Signal</keyword>
<evidence type="ECO:0000313" key="3">
    <source>
        <dbReference type="EMBL" id="MBD3923768.1"/>
    </source>
</evidence>
<reference evidence="3 4" key="1">
    <citation type="submission" date="2020-09" db="EMBL/GenBank/DDBJ databases">
        <title>novel species in genus Nocardioides.</title>
        <authorList>
            <person name="Zhang G."/>
        </authorList>
    </citation>
    <scope>NUCLEOTIDE SEQUENCE [LARGE SCALE GENOMIC DNA]</scope>
    <source>
        <strain evidence="3 4">KCTC 39551</strain>
    </source>
</reference>
<evidence type="ECO:0000256" key="1">
    <source>
        <dbReference type="SAM" id="SignalP"/>
    </source>
</evidence>
<dbReference type="Gene3D" id="2.60.40.10">
    <property type="entry name" value="Immunoglobulins"/>
    <property type="match status" value="3"/>
</dbReference>
<accession>A0ABR8N6J5</accession>
<feature type="chain" id="PRO_5046111192" evidence="1">
    <location>
        <begin position="28"/>
        <end position="817"/>
    </location>
</feature>
<feature type="signal peptide" evidence="1">
    <location>
        <begin position="1"/>
        <end position="27"/>
    </location>
</feature>
<dbReference type="InterPro" id="IPR032109">
    <property type="entry name" value="Big_3_5"/>
</dbReference>
<name>A0ABR8N6J5_9ACTN</name>
<evidence type="ECO:0000259" key="2">
    <source>
        <dbReference type="Pfam" id="PF16640"/>
    </source>
</evidence>
<dbReference type="RefSeq" id="WP_191193607.1">
    <property type="nucleotide sequence ID" value="NZ_JACXYZ010000001.1"/>
</dbReference>
<dbReference type="Proteomes" id="UP000618818">
    <property type="component" value="Unassembled WGS sequence"/>
</dbReference>
<dbReference type="InterPro" id="IPR013783">
    <property type="entry name" value="Ig-like_fold"/>
</dbReference>
<protein>
    <submittedName>
        <fullName evidence="3">Ig-like domain repeat protein</fullName>
    </submittedName>
</protein>
<organism evidence="3 4">
    <name type="scientific">Nocardioides cavernae</name>
    <dbReference type="NCBI Taxonomy" id="1921566"/>
    <lineage>
        <taxon>Bacteria</taxon>
        <taxon>Bacillati</taxon>
        <taxon>Actinomycetota</taxon>
        <taxon>Actinomycetes</taxon>
        <taxon>Propionibacteriales</taxon>
        <taxon>Nocardioidaceae</taxon>
        <taxon>Nocardioides</taxon>
    </lineage>
</organism>
<feature type="domain" description="Bacterial Ig-like" evidence="2">
    <location>
        <begin position="633"/>
        <end position="713"/>
    </location>
</feature>
<keyword evidence="4" id="KW-1185">Reference proteome</keyword>
<dbReference type="Pfam" id="PF16640">
    <property type="entry name" value="Big_3_5"/>
    <property type="match status" value="1"/>
</dbReference>
<gene>
    <name evidence="3" type="ORF">IEZ26_03975</name>
</gene>
<evidence type="ECO:0000313" key="4">
    <source>
        <dbReference type="Proteomes" id="UP000618818"/>
    </source>
</evidence>
<comment type="caution">
    <text evidence="3">The sequence shown here is derived from an EMBL/GenBank/DDBJ whole genome shotgun (WGS) entry which is preliminary data.</text>
</comment>